<sequence>QKIFFRQISYSSKRNFCRKLQFRVKQKSFLKSYQIELFICIKQTIHLQVPQRHTKNESVGKKFKKNEGNPDEHEATYYLIVPNNLGHIGSPTAPVGLRHISRPSKGN</sequence>
<name>A0A0B2UMW4_TOXCA</name>
<accession>A0A0B2UMW4</accession>
<organism evidence="1 2">
    <name type="scientific">Toxocara canis</name>
    <name type="common">Canine roundworm</name>
    <dbReference type="NCBI Taxonomy" id="6265"/>
    <lineage>
        <taxon>Eukaryota</taxon>
        <taxon>Metazoa</taxon>
        <taxon>Ecdysozoa</taxon>
        <taxon>Nematoda</taxon>
        <taxon>Chromadorea</taxon>
        <taxon>Rhabditida</taxon>
        <taxon>Spirurina</taxon>
        <taxon>Ascaridomorpha</taxon>
        <taxon>Ascaridoidea</taxon>
        <taxon>Toxocaridae</taxon>
        <taxon>Toxocara</taxon>
    </lineage>
</organism>
<dbReference type="EMBL" id="JPKZ01003258">
    <property type="protein sequence ID" value="KHN72341.1"/>
    <property type="molecule type" value="Genomic_DNA"/>
</dbReference>
<proteinExistence type="predicted"/>
<dbReference type="Proteomes" id="UP000031036">
    <property type="component" value="Unassembled WGS sequence"/>
</dbReference>
<reference evidence="1 2" key="1">
    <citation type="submission" date="2014-11" db="EMBL/GenBank/DDBJ databases">
        <title>Genetic blueprint of the zoonotic pathogen Toxocara canis.</title>
        <authorList>
            <person name="Zhu X.-Q."/>
            <person name="Korhonen P.K."/>
            <person name="Cai H."/>
            <person name="Young N.D."/>
            <person name="Nejsum P."/>
            <person name="von Samson-Himmelstjerna G."/>
            <person name="Boag P.R."/>
            <person name="Tan P."/>
            <person name="Li Q."/>
            <person name="Min J."/>
            <person name="Yang Y."/>
            <person name="Wang X."/>
            <person name="Fang X."/>
            <person name="Hall R.S."/>
            <person name="Hofmann A."/>
            <person name="Sternberg P.W."/>
            <person name="Jex A.R."/>
            <person name="Gasser R.B."/>
        </authorList>
    </citation>
    <scope>NUCLEOTIDE SEQUENCE [LARGE SCALE GENOMIC DNA]</scope>
    <source>
        <strain evidence="1">PN_DK_2014</strain>
    </source>
</reference>
<dbReference type="AlphaFoldDB" id="A0A0B2UMW4"/>
<feature type="non-terminal residue" evidence="1">
    <location>
        <position position="1"/>
    </location>
</feature>
<feature type="non-terminal residue" evidence="1">
    <location>
        <position position="107"/>
    </location>
</feature>
<keyword evidence="2" id="KW-1185">Reference proteome</keyword>
<evidence type="ECO:0000313" key="2">
    <source>
        <dbReference type="Proteomes" id="UP000031036"/>
    </source>
</evidence>
<gene>
    <name evidence="1" type="ORF">Tcan_01000</name>
</gene>
<evidence type="ECO:0000313" key="1">
    <source>
        <dbReference type="EMBL" id="KHN72341.1"/>
    </source>
</evidence>
<comment type="caution">
    <text evidence="1">The sequence shown here is derived from an EMBL/GenBank/DDBJ whole genome shotgun (WGS) entry which is preliminary data.</text>
</comment>
<protein>
    <submittedName>
        <fullName evidence="1">Uncharacterized protein</fullName>
    </submittedName>
</protein>